<evidence type="ECO:0000313" key="2">
    <source>
        <dbReference type="Proteomes" id="UP000762676"/>
    </source>
</evidence>
<dbReference type="EMBL" id="BMAT01011852">
    <property type="protein sequence ID" value="GFR80352.1"/>
    <property type="molecule type" value="Genomic_DNA"/>
</dbReference>
<dbReference type="PANTHER" id="PTHR19446">
    <property type="entry name" value="REVERSE TRANSCRIPTASES"/>
    <property type="match status" value="1"/>
</dbReference>
<protein>
    <submittedName>
        <fullName evidence="1">Reverse transcriptase</fullName>
    </submittedName>
</protein>
<proteinExistence type="predicted"/>
<gene>
    <name evidence="1" type="ORF">ElyMa_005895900</name>
</gene>
<evidence type="ECO:0000313" key="1">
    <source>
        <dbReference type="EMBL" id="GFR80352.1"/>
    </source>
</evidence>
<comment type="caution">
    <text evidence="1">The sequence shown here is derived from an EMBL/GenBank/DDBJ whole genome shotgun (WGS) entry which is preliminary data.</text>
</comment>
<accession>A0AAV4G415</accession>
<dbReference type="Proteomes" id="UP000762676">
    <property type="component" value="Unassembled WGS sequence"/>
</dbReference>
<keyword evidence="1" id="KW-0695">RNA-directed DNA polymerase</keyword>
<organism evidence="1 2">
    <name type="scientific">Elysia marginata</name>
    <dbReference type="NCBI Taxonomy" id="1093978"/>
    <lineage>
        <taxon>Eukaryota</taxon>
        <taxon>Metazoa</taxon>
        <taxon>Spiralia</taxon>
        <taxon>Lophotrochozoa</taxon>
        <taxon>Mollusca</taxon>
        <taxon>Gastropoda</taxon>
        <taxon>Heterobranchia</taxon>
        <taxon>Euthyneura</taxon>
        <taxon>Panpulmonata</taxon>
        <taxon>Sacoglossa</taxon>
        <taxon>Placobranchoidea</taxon>
        <taxon>Plakobranchidae</taxon>
        <taxon>Elysia</taxon>
    </lineage>
</organism>
<keyword evidence="2" id="KW-1185">Reference proteome</keyword>
<sequence>MASCPAIKFNNKPQNLQEEVAVVKLARAKSGPGPNGVPYFLYKRCPNVLKWLHKILRSAWNKLKTSKQWMTAEGVYIRKEQNSEKINQFRPFQLLNVENKKFIPVMATRQTKYLTKWIHKHLCSKGWYSWSFRLLRTRNNNIIMIWEAVQRAKSEKLSLDVVWLDLVNAYGSVSHEKIQLAPRMYHIPEDIQVMPDDSFSGFHMKFSNSDHTTNWINLEVGIAAGCTILPMLFVMEGKLY</sequence>
<keyword evidence="1" id="KW-0548">Nucleotidyltransferase</keyword>
<dbReference type="AlphaFoldDB" id="A0AAV4G415"/>
<name>A0AAV4G415_9GAST</name>
<keyword evidence="1" id="KW-0808">Transferase</keyword>
<reference evidence="1 2" key="1">
    <citation type="journal article" date="2021" name="Elife">
        <title>Chloroplast acquisition without the gene transfer in kleptoplastic sea slugs, Plakobranchus ocellatus.</title>
        <authorList>
            <person name="Maeda T."/>
            <person name="Takahashi S."/>
            <person name="Yoshida T."/>
            <person name="Shimamura S."/>
            <person name="Takaki Y."/>
            <person name="Nagai Y."/>
            <person name="Toyoda A."/>
            <person name="Suzuki Y."/>
            <person name="Arimoto A."/>
            <person name="Ishii H."/>
            <person name="Satoh N."/>
            <person name="Nishiyama T."/>
            <person name="Hasebe M."/>
            <person name="Maruyama T."/>
            <person name="Minagawa J."/>
            <person name="Obokata J."/>
            <person name="Shigenobu S."/>
        </authorList>
    </citation>
    <scope>NUCLEOTIDE SEQUENCE [LARGE SCALE GENOMIC DNA]</scope>
</reference>
<dbReference type="GO" id="GO:0003964">
    <property type="term" value="F:RNA-directed DNA polymerase activity"/>
    <property type="evidence" value="ECO:0007669"/>
    <property type="project" value="UniProtKB-KW"/>
</dbReference>